<name>A0A2P2NLL0_RHIMU</name>
<reference evidence="1" key="1">
    <citation type="submission" date="2018-02" db="EMBL/GenBank/DDBJ databases">
        <title>Rhizophora mucronata_Transcriptome.</title>
        <authorList>
            <person name="Meera S.P."/>
            <person name="Sreeshan A."/>
            <person name="Augustine A."/>
        </authorList>
    </citation>
    <scope>NUCLEOTIDE SEQUENCE</scope>
    <source>
        <tissue evidence="1">Leaf</tissue>
    </source>
</reference>
<sequence length="37" mass="4262">MKFKYSYGPTTSNFNQDLEFSVSLNLNCQSVNMIQPD</sequence>
<dbReference type="EMBL" id="GGEC01062851">
    <property type="protein sequence ID" value="MBX43335.1"/>
    <property type="molecule type" value="Transcribed_RNA"/>
</dbReference>
<proteinExistence type="predicted"/>
<organism evidence="1">
    <name type="scientific">Rhizophora mucronata</name>
    <name type="common">Asiatic mangrove</name>
    <dbReference type="NCBI Taxonomy" id="61149"/>
    <lineage>
        <taxon>Eukaryota</taxon>
        <taxon>Viridiplantae</taxon>
        <taxon>Streptophyta</taxon>
        <taxon>Embryophyta</taxon>
        <taxon>Tracheophyta</taxon>
        <taxon>Spermatophyta</taxon>
        <taxon>Magnoliopsida</taxon>
        <taxon>eudicotyledons</taxon>
        <taxon>Gunneridae</taxon>
        <taxon>Pentapetalae</taxon>
        <taxon>rosids</taxon>
        <taxon>fabids</taxon>
        <taxon>Malpighiales</taxon>
        <taxon>Rhizophoraceae</taxon>
        <taxon>Rhizophora</taxon>
    </lineage>
</organism>
<protein>
    <submittedName>
        <fullName evidence="1">Uncharacterized protein</fullName>
    </submittedName>
</protein>
<evidence type="ECO:0000313" key="1">
    <source>
        <dbReference type="EMBL" id="MBX43335.1"/>
    </source>
</evidence>
<accession>A0A2P2NLL0</accession>
<dbReference type="AlphaFoldDB" id="A0A2P2NLL0"/>